<dbReference type="PANTHER" id="PTHR34821:SF2">
    <property type="entry name" value="INNER MEMBRANE PROTEIN YDCZ"/>
    <property type="match status" value="1"/>
</dbReference>
<evidence type="ECO:0000313" key="2">
    <source>
        <dbReference type="EMBL" id="PSR55442.1"/>
    </source>
</evidence>
<evidence type="ECO:0000256" key="1">
    <source>
        <dbReference type="SAM" id="Phobius"/>
    </source>
</evidence>
<accession>A0A2T2YIW2</accession>
<dbReference type="PANTHER" id="PTHR34821">
    <property type="entry name" value="INNER MEMBRANE PROTEIN YDCZ"/>
    <property type="match status" value="1"/>
</dbReference>
<feature type="transmembrane region" description="Helical" evidence="1">
    <location>
        <begin position="6"/>
        <end position="23"/>
    </location>
</feature>
<feature type="transmembrane region" description="Helical" evidence="1">
    <location>
        <begin position="129"/>
        <end position="146"/>
    </location>
</feature>
<dbReference type="OrthoDB" id="9097160at2"/>
<proteinExistence type="predicted"/>
<comment type="caution">
    <text evidence="2">The sequence shown here is derived from an EMBL/GenBank/DDBJ whole genome shotgun (WGS) entry which is preliminary data.</text>
</comment>
<keyword evidence="3" id="KW-1185">Reference proteome</keyword>
<keyword evidence="1" id="KW-0812">Transmembrane</keyword>
<sequence length="149" mass="16053">MPKEIYYVIAFIAGSGIAVQSGANAQLRLLVNNPLITALLSFLVGTVTLIILVMATASKELPSGQVLAHITWWKWLGGLMGAFYIVSVVITAPKIGAANTLGFVMAGQLLFAVLFDHFGWLGFQVHPVSPLRVLGVTLLLLGIYLIQKY</sequence>
<keyword evidence="1" id="KW-1133">Transmembrane helix</keyword>
<feature type="transmembrane region" description="Helical" evidence="1">
    <location>
        <begin position="100"/>
        <end position="123"/>
    </location>
</feature>
<dbReference type="InterPro" id="IPR006750">
    <property type="entry name" value="YdcZ"/>
</dbReference>
<protein>
    <submittedName>
        <fullName evidence="2">EamA-like transporter family protein</fullName>
    </submittedName>
</protein>
<organism evidence="2 3">
    <name type="scientific">Adhaeribacter arboris</name>
    <dbReference type="NCBI Taxonomy" id="2072846"/>
    <lineage>
        <taxon>Bacteria</taxon>
        <taxon>Pseudomonadati</taxon>
        <taxon>Bacteroidota</taxon>
        <taxon>Cytophagia</taxon>
        <taxon>Cytophagales</taxon>
        <taxon>Hymenobacteraceae</taxon>
        <taxon>Adhaeribacter</taxon>
    </lineage>
</organism>
<dbReference type="Pfam" id="PF04657">
    <property type="entry name" value="DMT_YdcZ"/>
    <property type="match status" value="1"/>
</dbReference>
<reference evidence="2 3" key="1">
    <citation type="submission" date="2018-03" db="EMBL/GenBank/DDBJ databases">
        <title>Adhaeribacter sp. HMF7605 Genome sequencing and assembly.</title>
        <authorList>
            <person name="Kang H."/>
            <person name="Kang J."/>
            <person name="Cha I."/>
            <person name="Kim H."/>
            <person name="Joh K."/>
        </authorList>
    </citation>
    <scope>NUCLEOTIDE SEQUENCE [LARGE SCALE GENOMIC DNA]</scope>
    <source>
        <strain evidence="2 3">HMF7605</strain>
    </source>
</reference>
<evidence type="ECO:0000313" key="3">
    <source>
        <dbReference type="Proteomes" id="UP000240357"/>
    </source>
</evidence>
<name>A0A2T2YIW2_9BACT</name>
<dbReference type="GO" id="GO:0005886">
    <property type="term" value="C:plasma membrane"/>
    <property type="evidence" value="ECO:0007669"/>
    <property type="project" value="TreeGrafter"/>
</dbReference>
<feature type="transmembrane region" description="Helical" evidence="1">
    <location>
        <begin position="75"/>
        <end position="93"/>
    </location>
</feature>
<feature type="transmembrane region" description="Helical" evidence="1">
    <location>
        <begin position="35"/>
        <end position="55"/>
    </location>
</feature>
<keyword evidence="1" id="KW-0472">Membrane</keyword>
<gene>
    <name evidence="2" type="ORF">AHMF7605_18995</name>
</gene>
<dbReference type="AlphaFoldDB" id="A0A2T2YIW2"/>
<dbReference type="Proteomes" id="UP000240357">
    <property type="component" value="Unassembled WGS sequence"/>
</dbReference>
<dbReference type="EMBL" id="PYFT01000001">
    <property type="protein sequence ID" value="PSR55442.1"/>
    <property type="molecule type" value="Genomic_DNA"/>
</dbReference>
<dbReference type="RefSeq" id="WP_106931622.1">
    <property type="nucleotide sequence ID" value="NZ_PYFT01000001.1"/>
</dbReference>